<comment type="caution">
    <text evidence="18">The sequence shown here is derived from an EMBL/GenBank/DDBJ whole genome shotgun (WGS) entry which is preliminary data.</text>
</comment>
<dbReference type="PROSITE" id="PS01136">
    <property type="entry name" value="UPF0034"/>
    <property type="match status" value="1"/>
</dbReference>
<dbReference type="Pfam" id="PF25585">
    <property type="entry name" value="zf-CCCH_DUS3L"/>
    <property type="match status" value="1"/>
</dbReference>
<evidence type="ECO:0000256" key="2">
    <source>
        <dbReference type="ARBA" id="ARBA00022630"/>
    </source>
</evidence>
<comment type="catalytic activity">
    <reaction evidence="11">
        <text>a 5,6-dihydrouridine in mRNA + NAD(+) = a uridine in mRNA + NADH + H(+)</text>
        <dbReference type="Rhea" id="RHEA:69851"/>
        <dbReference type="Rhea" id="RHEA-COMP:14658"/>
        <dbReference type="Rhea" id="RHEA-COMP:17789"/>
        <dbReference type="ChEBI" id="CHEBI:15378"/>
        <dbReference type="ChEBI" id="CHEBI:57540"/>
        <dbReference type="ChEBI" id="CHEBI:57945"/>
        <dbReference type="ChEBI" id="CHEBI:65315"/>
        <dbReference type="ChEBI" id="CHEBI:74443"/>
    </reaction>
    <physiologicalReaction direction="right-to-left" evidence="11">
        <dbReference type="Rhea" id="RHEA:69853"/>
    </physiologicalReaction>
</comment>
<evidence type="ECO:0000256" key="13">
    <source>
        <dbReference type="ARBA" id="ARBA00049513"/>
    </source>
</evidence>
<dbReference type="EC" id="1.3.1.-" evidence="15"/>
<keyword evidence="3 15" id="KW-0288">FMN</keyword>
<gene>
    <name evidence="18" type="ORF">ODALV1_LOCUS19941</name>
</gene>
<organism evidence="18 19">
    <name type="scientific">Orchesella dallaii</name>
    <dbReference type="NCBI Taxonomy" id="48710"/>
    <lineage>
        <taxon>Eukaryota</taxon>
        <taxon>Metazoa</taxon>
        <taxon>Ecdysozoa</taxon>
        <taxon>Arthropoda</taxon>
        <taxon>Hexapoda</taxon>
        <taxon>Collembola</taxon>
        <taxon>Entomobryomorpha</taxon>
        <taxon>Entomobryoidea</taxon>
        <taxon>Orchesellidae</taxon>
        <taxon>Orchesellinae</taxon>
        <taxon>Orchesella</taxon>
    </lineage>
</organism>
<evidence type="ECO:0000256" key="15">
    <source>
        <dbReference type="RuleBase" id="RU291113"/>
    </source>
</evidence>
<dbReference type="InterPro" id="IPR013785">
    <property type="entry name" value="Aldolase_TIM"/>
</dbReference>
<evidence type="ECO:0000256" key="12">
    <source>
        <dbReference type="ARBA" id="ARBA00049447"/>
    </source>
</evidence>
<evidence type="ECO:0000256" key="5">
    <source>
        <dbReference type="ARBA" id="ARBA00022694"/>
    </source>
</evidence>
<dbReference type="EMBL" id="CAXLJM020000068">
    <property type="protein sequence ID" value="CAL8122763.1"/>
    <property type="molecule type" value="Genomic_DNA"/>
</dbReference>
<comment type="catalytic activity">
    <reaction evidence="10">
        <text>5,6-dihydrouridine(47) in tRNA + NAD(+) = uridine(47) in tRNA + NADH + H(+)</text>
        <dbReference type="Rhea" id="RHEA:53364"/>
        <dbReference type="Rhea" id="RHEA-COMP:13539"/>
        <dbReference type="Rhea" id="RHEA-COMP:13540"/>
        <dbReference type="ChEBI" id="CHEBI:15378"/>
        <dbReference type="ChEBI" id="CHEBI:57540"/>
        <dbReference type="ChEBI" id="CHEBI:57945"/>
        <dbReference type="ChEBI" id="CHEBI:65315"/>
        <dbReference type="ChEBI" id="CHEBI:74443"/>
        <dbReference type="EC" id="1.3.1.89"/>
    </reaction>
    <physiologicalReaction direction="right-to-left" evidence="10">
        <dbReference type="Rhea" id="RHEA:53366"/>
    </physiologicalReaction>
</comment>
<keyword evidence="5 15" id="KW-0819">tRNA processing</keyword>
<evidence type="ECO:0000256" key="8">
    <source>
        <dbReference type="ARBA" id="ARBA00023027"/>
    </source>
</evidence>
<evidence type="ECO:0000256" key="4">
    <source>
        <dbReference type="ARBA" id="ARBA00022664"/>
    </source>
</evidence>
<protein>
    <recommendedName>
        <fullName evidence="15">tRNA-dihydrouridine(47) synthase [NAD(P)(+)]</fullName>
        <ecNumber evidence="15">1.3.1.-</ecNumber>
    </recommendedName>
    <alternativeName>
        <fullName evidence="15">tRNA-dihydrouridine synthase 3</fullName>
    </alternativeName>
</protein>
<dbReference type="CDD" id="cd02801">
    <property type="entry name" value="DUS_like_FMN"/>
    <property type="match status" value="1"/>
</dbReference>
<feature type="zinc finger region" description="C3H1-type" evidence="14">
    <location>
        <begin position="153"/>
        <end position="178"/>
    </location>
</feature>
<dbReference type="Pfam" id="PF01207">
    <property type="entry name" value="Dus"/>
    <property type="match status" value="1"/>
</dbReference>
<feature type="region of interest" description="Disordered" evidence="16">
    <location>
        <begin position="29"/>
        <end position="106"/>
    </location>
</feature>
<sequence length="620" mass="70029">MAAVATTTTAPDGICRIKPEYIWTKPEQECIPEDSKCKSEVKRENSVDVEKPSISDEPDAKKVKIDGDNASESDIKEGESNGAQQNDSRNERRRGQNKAKDRRLPKKDAVDLKLCPHLHDGPQESECPNRSWCPFLHDLDKYLSTKPDDIKGSCYMFETYGKCPRGVTCRFASAHIVDGKNITNEKLWDAQKSVYESGHGILLPKKTQIDLRKRYYDFKPIETMWSKMHSQAAANGNSGKNGALEVKLGPVSDEDLVSLRPSEIKKIDWNDKLYLSPLTTVGNLPFRRLCVEFGADITCSEMSLAPSLLQGNAHEFALHRRHPSEKIWGVQLCSNNGFLAAKAAYLLANCGIEYDFVDLNMGCPLEGIYRQGAGSGLMCRVNKFHTMIKSMVSVLGGYGKPFTVKMRKGLSTDKNIADKFISYCRDSGVSLVTLHGRAREQRYLKTADWNYISEMVKLGSPMPVYGNGDILSWEEYNEKKALSNAPGVMIGRGALIKPWIFQEIKEQRHIDMNSTQRMEILQKYINYGLDHWGSDSQGISTTRRFFLEFLSFYHRYIPYGILEEPPQKVNERPPRYVGRDEMETLLASGHASDWVKLSEMFLGSVPSNFAFVPKHKASSW</sequence>
<dbReference type="Gene3D" id="3.20.20.70">
    <property type="entry name" value="Aldolase class I"/>
    <property type="match status" value="1"/>
</dbReference>
<evidence type="ECO:0000256" key="7">
    <source>
        <dbReference type="ARBA" id="ARBA00023002"/>
    </source>
</evidence>
<keyword evidence="8" id="KW-0520">NAD</keyword>
<keyword evidence="6" id="KW-0521">NADP</keyword>
<evidence type="ECO:0000313" key="18">
    <source>
        <dbReference type="EMBL" id="CAL8122763.1"/>
    </source>
</evidence>
<evidence type="ECO:0000256" key="9">
    <source>
        <dbReference type="ARBA" id="ARBA00045365"/>
    </source>
</evidence>
<keyword evidence="2 15" id="KW-0285">Flavoprotein</keyword>
<evidence type="ECO:0000256" key="10">
    <source>
        <dbReference type="ARBA" id="ARBA00048266"/>
    </source>
</evidence>
<dbReference type="PANTHER" id="PTHR45846">
    <property type="entry name" value="TRNA-DIHYDROURIDINE(47) SYNTHASE [NAD(P)(+)]-LIKE"/>
    <property type="match status" value="1"/>
</dbReference>
<keyword evidence="14 15" id="KW-0863">Zinc-finger</keyword>
<evidence type="ECO:0000259" key="17">
    <source>
        <dbReference type="PROSITE" id="PS50103"/>
    </source>
</evidence>
<evidence type="ECO:0000256" key="3">
    <source>
        <dbReference type="ARBA" id="ARBA00022643"/>
    </source>
</evidence>
<evidence type="ECO:0000256" key="6">
    <source>
        <dbReference type="ARBA" id="ARBA00022857"/>
    </source>
</evidence>
<evidence type="ECO:0000256" key="1">
    <source>
        <dbReference type="ARBA" id="ARBA00001917"/>
    </source>
</evidence>
<evidence type="ECO:0000256" key="16">
    <source>
        <dbReference type="SAM" id="MobiDB-lite"/>
    </source>
</evidence>
<comment type="similarity">
    <text evidence="15">Belongs to the dus family. Dus3 subfamily.</text>
</comment>
<comment type="catalytic activity">
    <reaction evidence="13">
        <text>5,6-dihydrouridine(47) in tRNA + NADP(+) = uridine(47) in tRNA + NADPH + H(+)</text>
        <dbReference type="Rhea" id="RHEA:53360"/>
        <dbReference type="Rhea" id="RHEA-COMP:13539"/>
        <dbReference type="Rhea" id="RHEA-COMP:13540"/>
        <dbReference type="ChEBI" id="CHEBI:15378"/>
        <dbReference type="ChEBI" id="CHEBI:57783"/>
        <dbReference type="ChEBI" id="CHEBI:58349"/>
        <dbReference type="ChEBI" id="CHEBI:65315"/>
        <dbReference type="ChEBI" id="CHEBI:74443"/>
        <dbReference type="EC" id="1.3.1.89"/>
    </reaction>
    <physiologicalReaction direction="right-to-left" evidence="13">
        <dbReference type="Rhea" id="RHEA:53362"/>
    </physiologicalReaction>
</comment>
<proteinExistence type="inferred from homology"/>
<dbReference type="PANTHER" id="PTHR45846:SF1">
    <property type="entry name" value="TRNA-DIHYDROURIDINE(47) SYNTHASE [NAD(P)(+)]-LIKE"/>
    <property type="match status" value="1"/>
</dbReference>
<evidence type="ECO:0000256" key="11">
    <source>
        <dbReference type="ARBA" id="ARBA00048342"/>
    </source>
</evidence>
<keyword evidence="7 15" id="KW-0560">Oxidoreductase</keyword>
<comment type="catalytic activity">
    <reaction evidence="12">
        <text>a 5,6-dihydrouridine in mRNA + NADP(+) = a uridine in mRNA + NADPH + H(+)</text>
        <dbReference type="Rhea" id="RHEA:69855"/>
        <dbReference type="Rhea" id="RHEA-COMP:14658"/>
        <dbReference type="Rhea" id="RHEA-COMP:17789"/>
        <dbReference type="ChEBI" id="CHEBI:15378"/>
        <dbReference type="ChEBI" id="CHEBI:57783"/>
        <dbReference type="ChEBI" id="CHEBI:58349"/>
        <dbReference type="ChEBI" id="CHEBI:65315"/>
        <dbReference type="ChEBI" id="CHEBI:74443"/>
    </reaction>
    <physiologicalReaction direction="right-to-left" evidence="12">
        <dbReference type="Rhea" id="RHEA:69857"/>
    </physiologicalReaction>
</comment>
<accession>A0ABP1R8N6</accession>
<name>A0ABP1R8N6_9HEXA</name>
<feature type="domain" description="C3H1-type" evidence="17">
    <location>
        <begin position="153"/>
        <end position="178"/>
    </location>
</feature>
<dbReference type="SUPFAM" id="SSF51395">
    <property type="entry name" value="FMN-linked oxidoreductases"/>
    <property type="match status" value="1"/>
</dbReference>
<reference evidence="18 19" key="1">
    <citation type="submission" date="2024-08" db="EMBL/GenBank/DDBJ databases">
        <authorList>
            <person name="Cucini C."/>
            <person name="Frati F."/>
        </authorList>
    </citation>
    <scope>NUCLEOTIDE SEQUENCE [LARGE SCALE GENOMIC DNA]</scope>
</reference>
<feature type="compositionally biased region" description="Basic residues" evidence="16">
    <location>
        <begin position="95"/>
        <end position="105"/>
    </location>
</feature>
<comment type="function">
    <text evidence="9">Catalyzes the synthesis of dihydrouridine, a modified base, in various RNAs, such as tRNAs, mRNAs and some long non-coding RNAs (lncRNAs). Mainly modifies the uridine in position 47 (U47) in the D-loop of most cytoplasmic tRNAs. Also able to mediate the formation of dihydrouridine in some mRNAs, thereby regulating their translation.</text>
</comment>
<evidence type="ECO:0000256" key="14">
    <source>
        <dbReference type="PROSITE-ProRule" id="PRU00723"/>
    </source>
</evidence>
<dbReference type="InterPro" id="IPR000571">
    <property type="entry name" value="Znf_CCCH"/>
</dbReference>
<comment type="cofactor">
    <cofactor evidence="1 15">
        <name>FMN</name>
        <dbReference type="ChEBI" id="CHEBI:58210"/>
    </cofactor>
</comment>
<feature type="compositionally biased region" description="Basic and acidic residues" evidence="16">
    <location>
        <begin position="33"/>
        <end position="79"/>
    </location>
</feature>
<dbReference type="Proteomes" id="UP001642540">
    <property type="component" value="Unassembled WGS sequence"/>
</dbReference>
<evidence type="ECO:0000313" key="19">
    <source>
        <dbReference type="Proteomes" id="UP001642540"/>
    </source>
</evidence>
<dbReference type="PROSITE" id="PS50103">
    <property type="entry name" value="ZF_C3H1"/>
    <property type="match status" value="1"/>
</dbReference>
<keyword evidence="14 15" id="KW-0862">Zinc</keyword>
<keyword evidence="14 15" id="KW-0479">Metal-binding</keyword>
<keyword evidence="19" id="KW-1185">Reference proteome</keyword>
<keyword evidence="4" id="KW-0507">mRNA processing</keyword>
<dbReference type="InterPro" id="IPR035587">
    <property type="entry name" value="DUS-like_FMN-bd"/>
</dbReference>
<dbReference type="InterPro" id="IPR018517">
    <property type="entry name" value="tRNA_hU_synthase_CS"/>
</dbReference>